<accession>A0A4P9YC03</accession>
<evidence type="ECO:0000313" key="2">
    <source>
        <dbReference type="Proteomes" id="UP000281549"/>
    </source>
</evidence>
<proteinExistence type="predicted"/>
<protein>
    <submittedName>
        <fullName evidence="1">Uncharacterized protein</fullName>
    </submittedName>
</protein>
<name>A0A4P9YC03_ROZAC</name>
<organism evidence="1 2">
    <name type="scientific">Rozella allomycis (strain CSF55)</name>
    <dbReference type="NCBI Taxonomy" id="988480"/>
    <lineage>
        <taxon>Eukaryota</taxon>
        <taxon>Fungi</taxon>
        <taxon>Fungi incertae sedis</taxon>
        <taxon>Cryptomycota</taxon>
        <taxon>Cryptomycota incertae sedis</taxon>
        <taxon>Rozella</taxon>
    </lineage>
</organism>
<sequence length="210" mass="24104">MEHCFFFNLHFEHIAETLLNLADTLHDNFSIITESNKNWSRSPNDHLPLQVLRCLLDCLFHSVGHFRCGLPFLLMGVMKMTALYIVGMDGGLRNLFDLLNSQGLVNGFKMSKLKKKQCSVGFSIGNFFSKLTFFRVIPNSQALYLFLFDKEDFMKFSGKRILFYIHEAFKRHLSENQILNSEEEDTTLFPPEVLRVQNDGVKLLGSIVGG</sequence>
<reference evidence="2" key="1">
    <citation type="journal article" date="2018" name="Nat. Microbiol.">
        <title>Leveraging single-cell genomics to expand the fungal tree of life.</title>
        <authorList>
            <person name="Ahrendt S.R."/>
            <person name="Quandt C.A."/>
            <person name="Ciobanu D."/>
            <person name="Clum A."/>
            <person name="Salamov A."/>
            <person name="Andreopoulos B."/>
            <person name="Cheng J.F."/>
            <person name="Woyke T."/>
            <person name="Pelin A."/>
            <person name="Henrissat B."/>
            <person name="Reynolds N.K."/>
            <person name="Benny G.L."/>
            <person name="Smith M.E."/>
            <person name="James T.Y."/>
            <person name="Grigoriev I.V."/>
        </authorList>
    </citation>
    <scope>NUCLEOTIDE SEQUENCE [LARGE SCALE GENOMIC DNA]</scope>
    <source>
        <strain evidence="2">CSF55</strain>
    </source>
</reference>
<gene>
    <name evidence="1" type="ORF">ROZALSC1DRAFT_25187</name>
</gene>
<dbReference type="AlphaFoldDB" id="A0A4P9YC03"/>
<evidence type="ECO:0000313" key="1">
    <source>
        <dbReference type="EMBL" id="RKP16514.1"/>
    </source>
</evidence>
<dbReference type="Proteomes" id="UP000281549">
    <property type="component" value="Unassembled WGS sequence"/>
</dbReference>
<dbReference type="EMBL" id="ML006466">
    <property type="protein sequence ID" value="RKP16514.1"/>
    <property type="molecule type" value="Genomic_DNA"/>
</dbReference>